<protein>
    <submittedName>
        <fullName evidence="1">Uncharacterized protein</fullName>
    </submittedName>
</protein>
<name>A0ABU0HCT8_9HYPH</name>
<accession>A0ABU0HCT8</accession>
<evidence type="ECO:0000313" key="1">
    <source>
        <dbReference type="EMBL" id="MDQ0440138.1"/>
    </source>
</evidence>
<dbReference type="Proteomes" id="UP001241603">
    <property type="component" value="Unassembled WGS sequence"/>
</dbReference>
<comment type="caution">
    <text evidence="1">The sequence shown here is derived from an EMBL/GenBank/DDBJ whole genome shotgun (WGS) entry which is preliminary data.</text>
</comment>
<dbReference type="EMBL" id="JAUSVO010000007">
    <property type="protein sequence ID" value="MDQ0440138.1"/>
    <property type="molecule type" value="Genomic_DNA"/>
</dbReference>
<keyword evidence="2" id="KW-1185">Reference proteome</keyword>
<sequence>MPQVLMIALLGTLGVVAARTFAKTRAQVSVRLREAERAMAERPTARLVQDPETGIYRPVDLR</sequence>
<evidence type="ECO:0000313" key="2">
    <source>
        <dbReference type="Proteomes" id="UP001241603"/>
    </source>
</evidence>
<organism evidence="1 2">
    <name type="scientific">Kaistia dalseonensis</name>
    <dbReference type="NCBI Taxonomy" id="410840"/>
    <lineage>
        <taxon>Bacteria</taxon>
        <taxon>Pseudomonadati</taxon>
        <taxon>Pseudomonadota</taxon>
        <taxon>Alphaproteobacteria</taxon>
        <taxon>Hyphomicrobiales</taxon>
        <taxon>Kaistiaceae</taxon>
        <taxon>Kaistia</taxon>
    </lineage>
</organism>
<reference evidence="1 2" key="1">
    <citation type="submission" date="2023-07" db="EMBL/GenBank/DDBJ databases">
        <title>Genomic Encyclopedia of Type Strains, Phase IV (KMG-IV): sequencing the most valuable type-strain genomes for metagenomic binning, comparative biology and taxonomic classification.</title>
        <authorList>
            <person name="Goeker M."/>
        </authorList>
    </citation>
    <scope>NUCLEOTIDE SEQUENCE [LARGE SCALE GENOMIC DNA]</scope>
    <source>
        <strain evidence="1 2">B6-8</strain>
    </source>
</reference>
<gene>
    <name evidence="1" type="ORF">QO014_004551</name>
</gene>
<proteinExistence type="predicted"/>
<dbReference type="RefSeq" id="WP_266351014.1">
    <property type="nucleotide sequence ID" value="NZ_JAPKNG010000007.1"/>
</dbReference>